<dbReference type="Proteomes" id="UP001365405">
    <property type="component" value="Unassembled WGS sequence"/>
</dbReference>
<comment type="caution">
    <text evidence="5">The sequence shown here is derived from an EMBL/GenBank/DDBJ whole genome shotgun (WGS) entry which is preliminary data.</text>
</comment>
<dbReference type="InterPro" id="IPR027385">
    <property type="entry name" value="Beta-barrel_OMP"/>
</dbReference>
<dbReference type="Pfam" id="PF13505">
    <property type="entry name" value="OMP_b-brl"/>
    <property type="match status" value="1"/>
</dbReference>
<keyword evidence="6" id="KW-1185">Reference proteome</keyword>
<protein>
    <submittedName>
        <fullName evidence="5">Porin family protein</fullName>
    </submittedName>
</protein>
<evidence type="ECO:0000313" key="5">
    <source>
        <dbReference type="EMBL" id="MEK8049965.1"/>
    </source>
</evidence>
<feature type="chain" id="PRO_5046238115" evidence="3">
    <location>
        <begin position="31"/>
        <end position="182"/>
    </location>
</feature>
<accession>A0ABU9CHW8</accession>
<evidence type="ECO:0000256" key="1">
    <source>
        <dbReference type="ARBA" id="ARBA00004442"/>
    </source>
</evidence>
<feature type="signal peptide" evidence="3">
    <location>
        <begin position="1"/>
        <end position="30"/>
    </location>
</feature>
<dbReference type="InterPro" id="IPR011250">
    <property type="entry name" value="OMP/PagP_B-barrel"/>
</dbReference>
<evidence type="ECO:0000313" key="6">
    <source>
        <dbReference type="Proteomes" id="UP001365405"/>
    </source>
</evidence>
<evidence type="ECO:0000259" key="4">
    <source>
        <dbReference type="Pfam" id="PF13505"/>
    </source>
</evidence>
<dbReference type="RefSeq" id="WP_341409634.1">
    <property type="nucleotide sequence ID" value="NZ_JBBUTH010000003.1"/>
</dbReference>
<proteinExistence type="predicted"/>
<dbReference type="EMBL" id="JBBUTH010000003">
    <property type="protein sequence ID" value="MEK8049965.1"/>
    <property type="molecule type" value="Genomic_DNA"/>
</dbReference>
<dbReference type="Gene3D" id="2.40.160.20">
    <property type="match status" value="1"/>
</dbReference>
<reference evidence="5 6" key="1">
    <citation type="submission" date="2024-04" db="EMBL/GenBank/DDBJ databases">
        <title>Novel species of the genus Ideonella isolated from streams.</title>
        <authorList>
            <person name="Lu H."/>
        </authorList>
    </citation>
    <scope>NUCLEOTIDE SEQUENCE [LARGE SCALE GENOMIC DNA]</scope>
    <source>
        <strain evidence="5 6">DXS22W</strain>
    </source>
</reference>
<feature type="domain" description="Outer membrane protein beta-barrel" evidence="4">
    <location>
        <begin position="15"/>
        <end position="182"/>
    </location>
</feature>
<dbReference type="SUPFAM" id="SSF56925">
    <property type="entry name" value="OMPA-like"/>
    <property type="match status" value="1"/>
</dbReference>
<evidence type="ECO:0000256" key="3">
    <source>
        <dbReference type="SAM" id="SignalP"/>
    </source>
</evidence>
<comment type="subcellular location">
    <subcellularLocation>
        <location evidence="1">Cell outer membrane</location>
    </subcellularLocation>
</comment>
<keyword evidence="2 3" id="KW-0732">Signal</keyword>
<gene>
    <name evidence="5" type="ORF">AACH10_06925</name>
</gene>
<sequence>MRHIPSSLPSWSVALATAAVLALGTGAARADTPYYLGGSLGTSSWRGSVNGIDGSDGGSSYKVYGGYQFTPNYALELSSARLGYQRDANGNQAFARGYSLDGVGLMPMGNGFSLLGRVGLADMKTLTASGSDHGLALKVGAGVQYQLSKSTALRAEWERYRLAAFDTHPNADQFTLGVKFGF</sequence>
<evidence type="ECO:0000256" key="2">
    <source>
        <dbReference type="ARBA" id="ARBA00022729"/>
    </source>
</evidence>
<name>A0ABU9CHW8_9BURK</name>
<organism evidence="5 6">
    <name type="scientific">Pseudaquabacterium inlustre</name>
    <dbReference type="NCBI Taxonomy" id="2984192"/>
    <lineage>
        <taxon>Bacteria</taxon>
        <taxon>Pseudomonadati</taxon>
        <taxon>Pseudomonadota</taxon>
        <taxon>Betaproteobacteria</taxon>
        <taxon>Burkholderiales</taxon>
        <taxon>Sphaerotilaceae</taxon>
        <taxon>Pseudaquabacterium</taxon>
    </lineage>
</organism>